<name>A0A1H7Q714_AQUAM</name>
<dbReference type="Pfam" id="PF20329">
    <property type="entry name" value="DUF6624"/>
    <property type="match status" value="1"/>
</dbReference>
<evidence type="ECO:0000313" key="5">
    <source>
        <dbReference type="Proteomes" id="UP000198521"/>
    </source>
</evidence>
<dbReference type="RefSeq" id="WP_091408755.1">
    <property type="nucleotide sequence ID" value="NZ_FOAB01000004.1"/>
</dbReference>
<evidence type="ECO:0000256" key="3">
    <source>
        <dbReference type="SAM" id="Coils"/>
    </source>
</evidence>
<dbReference type="EMBL" id="FOAB01000004">
    <property type="protein sequence ID" value="SEL43951.1"/>
    <property type="molecule type" value="Genomic_DNA"/>
</dbReference>
<sequence>MRKIISLLVITIALTSCTNNKNISEEDKKQIISELNEIEILDQKYAGIPPADLRELHGYKKAWEIFEHQRDSVAIINQQKIKTLFKKYGYLGERKVGQEASTSFWLPIQHADNDVQFQQKMLKAMEKEIKNGSNDKYCYAMLEDRIQVNLNKPQRFGTQLTYNKNGQAIPKNGLLDSTNIDSLRKEYALPAFKEYYNEMTKSHFEMNKQMFLDKGITTPQLYK</sequence>
<dbReference type="Proteomes" id="UP000198521">
    <property type="component" value="Unassembled WGS sequence"/>
</dbReference>
<organism evidence="4 5">
    <name type="scientific">Aquimarina amphilecti</name>
    <dbReference type="NCBI Taxonomy" id="1038014"/>
    <lineage>
        <taxon>Bacteria</taxon>
        <taxon>Pseudomonadati</taxon>
        <taxon>Bacteroidota</taxon>
        <taxon>Flavobacteriia</taxon>
        <taxon>Flavobacteriales</taxon>
        <taxon>Flavobacteriaceae</taxon>
        <taxon>Aquimarina</taxon>
    </lineage>
</organism>
<dbReference type="InterPro" id="IPR012640">
    <property type="entry name" value="Membr_lipoprot_lipid_attach_CS"/>
</dbReference>
<reference evidence="4 5" key="1">
    <citation type="submission" date="2016-10" db="EMBL/GenBank/DDBJ databases">
        <authorList>
            <person name="de Groot N.N."/>
        </authorList>
    </citation>
    <scope>NUCLEOTIDE SEQUENCE [LARGE SCALE GENOMIC DNA]</scope>
    <source>
        <strain evidence="4 5">DSM 25232</strain>
    </source>
</reference>
<proteinExistence type="predicted"/>
<evidence type="ECO:0000256" key="2">
    <source>
        <dbReference type="ARBA" id="ARBA00022729"/>
    </source>
</evidence>
<dbReference type="InterPro" id="IPR046732">
    <property type="entry name" value="DUF6624"/>
</dbReference>
<dbReference type="PROSITE" id="PS51257">
    <property type="entry name" value="PROKAR_LIPOPROTEIN"/>
    <property type="match status" value="1"/>
</dbReference>
<keyword evidence="5" id="KW-1185">Reference proteome</keyword>
<dbReference type="AlphaFoldDB" id="A0A1H7Q714"/>
<dbReference type="Pfam" id="PF08139">
    <property type="entry name" value="LPAM_1"/>
    <property type="match status" value="1"/>
</dbReference>
<evidence type="ECO:0000256" key="1">
    <source>
        <dbReference type="ARBA" id="ARBA00017922"/>
    </source>
</evidence>
<accession>A0A1H7Q714</accession>
<dbReference type="OrthoDB" id="1164858at2"/>
<evidence type="ECO:0000313" key="4">
    <source>
        <dbReference type="EMBL" id="SEL43951.1"/>
    </source>
</evidence>
<keyword evidence="2" id="KW-0732">Signal</keyword>
<protein>
    <recommendedName>
        <fullName evidence="1">Type IV secretion system putative lipoprotein virB7</fullName>
    </recommendedName>
</protein>
<keyword evidence="3" id="KW-0175">Coiled coil</keyword>
<gene>
    <name evidence="4" type="ORF">SAMN04487910_2459</name>
</gene>
<dbReference type="STRING" id="1038014.SAMN04487910_2459"/>
<feature type="coiled-coil region" evidence="3">
    <location>
        <begin position="108"/>
        <end position="135"/>
    </location>
</feature>